<accession>A0A6N2XHQ3</accession>
<evidence type="ECO:0000313" key="1">
    <source>
        <dbReference type="EMBL" id="CUO93514.1"/>
    </source>
</evidence>
<evidence type="ECO:0000313" key="2">
    <source>
        <dbReference type="EMBL" id="VYT53712.1"/>
    </source>
</evidence>
<organism evidence="1 3">
    <name type="scientific">Bacteroides faecis</name>
    <dbReference type="NCBI Taxonomy" id="674529"/>
    <lineage>
        <taxon>Bacteria</taxon>
        <taxon>Pseudomonadati</taxon>
        <taxon>Bacteroidota</taxon>
        <taxon>Bacteroidia</taxon>
        <taxon>Bacteroidales</taxon>
        <taxon>Bacteroidaceae</taxon>
        <taxon>Bacteroides</taxon>
    </lineage>
</organism>
<dbReference type="AlphaFoldDB" id="A0A174J1E2"/>
<dbReference type="EMBL" id="CZAE01000005">
    <property type="protein sequence ID" value="CUO93514.1"/>
    <property type="molecule type" value="Genomic_DNA"/>
</dbReference>
<accession>A0A174J1E2</accession>
<sequence length="96" mass="11005">MEVKMTLTVPYGMPKFQKASSKRKKQPSDFTYMISSVRTKVRNVPFPKIQSPIENPVLITYTLWHILPIGSTPSATKESVSQHGARIINDREFSYF</sequence>
<dbReference type="EMBL" id="CACRSZ010000097">
    <property type="protein sequence ID" value="VYT53712.1"/>
    <property type="molecule type" value="Genomic_DNA"/>
</dbReference>
<name>A0A174J1E2_9BACE</name>
<reference evidence="1 3" key="1">
    <citation type="submission" date="2015-09" db="EMBL/GenBank/DDBJ databases">
        <authorList>
            <consortium name="Pathogen Informatics"/>
        </authorList>
    </citation>
    <scope>NUCLEOTIDE SEQUENCE [LARGE SCALE GENOMIC DNA]</scope>
    <source>
        <strain evidence="1 3">2789STDY5834846</strain>
    </source>
</reference>
<protein>
    <submittedName>
        <fullName evidence="1">Uncharacterized protein</fullName>
    </submittedName>
</protein>
<reference evidence="2" key="2">
    <citation type="submission" date="2019-11" db="EMBL/GenBank/DDBJ databases">
        <authorList>
            <person name="Feng L."/>
        </authorList>
    </citation>
    <scope>NUCLEOTIDE SEQUENCE</scope>
    <source>
        <strain evidence="2">BfaecisLFYP10</strain>
    </source>
</reference>
<evidence type="ECO:0000313" key="3">
    <source>
        <dbReference type="Proteomes" id="UP000095606"/>
    </source>
</evidence>
<dbReference type="Proteomes" id="UP000095606">
    <property type="component" value="Unassembled WGS sequence"/>
</dbReference>
<proteinExistence type="predicted"/>
<gene>
    <name evidence="2" type="ORF">BFLFYP10_04579</name>
    <name evidence="1" type="ORF">ERS852461_01477</name>
</gene>